<keyword evidence="1" id="KW-0732">Signal</keyword>
<feature type="domain" description="Putative auto-transporter adhesin head GIN" evidence="2">
    <location>
        <begin position="31"/>
        <end position="180"/>
    </location>
</feature>
<dbReference type="EMBL" id="PNCI01000010">
    <property type="protein sequence ID" value="TMP30816.1"/>
    <property type="molecule type" value="Genomic_DNA"/>
</dbReference>
<dbReference type="OrthoDB" id="6431858at2"/>
<dbReference type="Proteomes" id="UP000310249">
    <property type="component" value="Unassembled WGS sequence"/>
</dbReference>
<dbReference type="AlphaFoldDB" id="A0A5S3WRS9"/>
<evidence type="ECO:0000313" key="4">
    <source>
        <dbReference type="Proteomes" id="UP000310249"/>
    </source>
</evidence>
<dbReference type="Gene3D" id="2.160.20.120">
    <property type="match status" value="1"/>
</dbReference>
<evidence type="ECO:0000256" key="1">
    <source>
        <dbReference type="SAM" id="SignalP"/>
    </source>
</evidence>
<reference evidence="4" key="2">
    <citation type="submission" date="2019-06" db="EMBL/GenBank/DDBJ databases">
        <title>Co-occurence of chitin degradation, pigmentation and bioactivity in marine Pseudoalteromonas.</title>
        <authorList>
            <person name="Sonnenschein E.C."/>
            <person name="Bech P.K."/>
        </authorList>
    </citation>
    <scope>NUCLEOTIDE SEQUENCE [LARGE SCALE GENOMIC DNA]</scope>
    <source>
        <strain evidence="4">S2676</strain>
    </source>
</reference>
<dbReference type="InterPro" id="IPR021255">
    <property type="entry name" value="DUF2807"/>
</dbReference>
<dbReference type="RefSeq" id="WP_138550973.1">
    <property type="nucleotide sequence ID" value="NZ_PNCH01000016.1"/>
</dbReference>
<feature type="signal peptide" evidence="1">
    <location>
        <begin position="1"/>
        <end position="22"/>
    </location>
</feature>
<protein>
    <recommendedName>
        <fullName evidence="2">Putative auto-transporter adhesin head GIN domain-containing protein</fullName>
    </recommendedName>
</protein>
<proteinExistence type="predicted"/>
<comment type="caution">
    <text evidence="3">The sequence shown here is derived from an EMBL/GenBank/DDBJ whole genome shotgun (WGS) entry which is preliminary data.</text>
</comment>
<reference evidence="3 4" key="1">
    <citation type="submission" date="2018-01" db="EMBL/GenBank/DDBJ databases">
        <authorList>
            <person name="Paulsen S."/>
            <person name="Gram L.K."/>
        </authorList>
    </citation>
    <scope>NUCLEOTIDE SEQUENCE [LARGE SCALE GENOMIC DNA]</scope>
    <source>
        <strain evidence="3 4">S2676</strain>
    </source>
</reference>
<name>A0A5S3WRS9_9GAMM</name>
<dbReference type="Pfam" id="PF10988">
    <property type="entry name" value="DUF2807"/>
    <property type="match status" value="1"/>
</dbReference>
<evidence type="ECO:0000313" key="3">
    <source>
        <dbReference type="EMBL" id="TMP30816.1"/>
    </source>
</evidence>
<accession>A0A5S3WRS9</accession>
<evidence type="ECO:0000259" key="2">
    <source>
        <dbReference type="Pfam" id="PF10988"/>
    </source>
</evidence>
<sequence length="219" mass="23318">MKTAINGLILATGVLGASLAHSAEESFNVAAFDQLNLKKGIEATVYCGNEPKVVATAQSHVLDVLELTSQNGELSVSNEAYSEREWWNKDNRLALAIYTNQPISNFENYVGVKLDVASCAVNSSQVSVTGTVGTDISLAGQTERLNLALLQGGNFTARDGNFVVDSVDLSLEFGSHAELCHATLVSGYMSFGTSLHLGATTQYNVSQSFASSIRTDLCQ</sequence>
<gene>
    <name evidence="3" type="ORF">CWB99_05640</name>
</gene>
<organism evidence="3 4">
    <name type="scientific">Pseudoalteromonas rubra</name>
    <dbReference type="NCBI Taxonomy" id="43658"/>
    <lineage>
        <taxon>Bacteria</taxon>
        <taxon>Pseudomonadati</taxon>
        <taxon>Pseudomonadota</taxon>
        <taxon>Gammaproteobacteria</taxon>
        <taxon>Alteromonadales</taxon>
        <taxon>Pseudoalteromonadaceae</taxon>
        <taxon>Pseudoalteromonas</taxon>
    </lineage>
</organism>
<feature type="chain" id="PRO_5024403647" description="Putative auto-transporter adhesin head GIN domain-containing protein" evidence="1">
    <location>
        <begin position="23"/>
        <end position="219"/>
    </location>
</feature>